<protein>
    <recommendedName>
        <fullName evidence="1">Pyridoxamine 5'-phosphate oxidase N-terminal domain-containing protein</fullName>
    </recommendedName>
</protein>
<gene>
    <name evidence="2" type="ORF">MSSIT_1172</name>
</gene>
<dbReference type="EMBL" id="CP009506">
    <property type="protein sequence ID" value="AKB27891.1"/>
    <property type="molecule type" value="Genomic_DNA"/>
</dbReference>
<dbReference type="InterPro" id="IPR012349">
    <property type="entry name" value="Split_barrel_FMN-bd"/>
</dbReference>
<dbReference type="InterPro" id="IPR011576">
    <property type="entry name" value="Pyridox_Oxase_N"/>
</dbReference>
<keyword evidence="3" id="KW-1185">Reference proteome</keyword>
<dbReference type="Proteomes" id="UP000033111">
    <property type="component" value="Chromosome"/>
</dbReference>
<accession>A0A0E3L847</accession>
<dbReference type="RefSeq" id="WP_011023052.1">
    <property type="nucleotide sequence ID" value="NZ_CP009506.1"/>
</dbReference>
<dbReference type="PANTHER" id="PTHR40660:SF1">
    <property type="entry name" value="5'-PHOSPHATE OXIDASE PUTATIVE DOMAIN-CONTAINING PROTEIN-RELATED"/>
    <property type="match status" value="1"/>
</dbReference>
<dbReference type="HOGENOM" id="CLU_135509_0_0_2"/>
<name>A0A0E3L847_9EURY</name>
<sequence length="139" mass="15457">MTSKLMDYFNKQPRIGVLSTASKDGKVDSAVFGSPQMTDEKTVVVATGNNRTFANLQENPYAMFLIMEPGADIMSWKGIRVYMKLKESATSGEMLDMIRNEIAKMAGEEAGKMIYATATFEIIELRPLVDMGQGWEKSI</sequence>
<organism evidence="2 3">
    <name type="scientific">Methanosarcina siciliae T4/M</name>
    <dbReference type="NCBI Taxonomy" id="1434120"/>
    <lineage>
        <taxon>Archaea</taxon>
        <taxon>Methanobacteriati</taxon>
        <taxon>Methanobacteriota</taxon>
        <taxon>Stenosarchaea group</taxon>
        <taxon>Methanomicrobia</taxon>
        <taxon>Methanosarcinales</taxon>
        <taxon>Methanosarcinaceae</taxon>
        <taxon>Methanosarcina</taxon>
    </lineage>
</organism>
<dbReference type="Gene3D" id="2.30.110.10">
    <property type="entry name" value="Electron Transport, Fmn-binding Protein, Chain A"/>
    <property type="match status" value="1"/>
</dbReference>
<dbReference type="PANTHER" id="PTHR40660">
    <property type="entry name" value="5'-PHOSPHATE OXIDASE PUTATIVE DOMAIN-CONTAINING PROTEIN-RELATED"/>
    <property type="match status" value="1"/>
</dbReference>
<dbReference type="SUPFAM" id="SSF50475">
    <property type="entry name" value="FMN-binding split barrel"/>
    <property type="match status" value="1"/>
</dbReference>
<feature type="domain" description="Pyridoxamine 5'-phosphate oxidase N-terminal" evidence="1">
    <location>
        <begin position="7"/>
        <end position="124"/>
    </location>
</feature>
<evidence type="ECO:0000313" key="3">
    <source>
        <dbReference type="Proteomes" id="UP000033111"/>
    </source>
</evidence>
<dbReference type="GeneID" id="24859966"/>
<proteinExistence type="predicted"/>
<dbReference type="KEGG" id="msw:MSSIT_1172"/>
<evidence type="ECO:0000259" key="1">
    <source>
        <dbReference type="Pfam" id="PF01243"/>
    </source>
</evidence>
<dbReference type="PATRIC" id="fig|1434120.4.peg.1493"/>
<dbReference type="OrthoDB" id="129997at2157"/>
<reference evidence="2 3" key="1">
    <citation type="submission" date="2014-07" db="EMBL/GenBank/DDBJ databases">
        <title>Methanogenic archaea and the global carbon cycle.</title>
        <authorList>
            <person name="Henriksen J.R."/>
            <person name="Luke J."/>
            <person name="Reinhart S."/>
            <person name="Benedict M.N."/>
            <person name="Youngblut N.D."/>
            <person name="Metcalf M.E."/>
            <person name="Whitaker R.J."/>
            <person name="Metcalf W.W."/>
        </authorList>
    </citation>
    <scope>NUCLEOTIDE SEQUENCE [LARGE SCALE GENOMIC DNA]</scope>
    <source>
        <strain evidence="2 3">T4/M</strain>
    </source>
</reference>
<dbReference type="Pfam" id="PF01243">
    <property type="entry name" value="PNPOx_N"/>
    <property type="match status" value="1"/>
</dbReference>
<dbReference type="AlphaFoldDB" id="A0A0E3L847"/>
<evidence type="ECO:0000313" key="2">
    <source>
        <dbReference type="EMBL" id="AKB27891.1"/>
    </source>
</evidence>